<dbReference type="AlphaFoldDB" id="A0A0M0JP63"/>
<sequence>MLEATRTPPEVLTSLDDVRVGDIVRLSTDAMQKYIRSHREGILYPESLINGGETCFVRKIDHEDDTLGVRLDDGSELWLPIVCCVKLRSFEAKPLSLPRARELLETEESLVNIRPDCRAAVESAGIKFTLPADYDYDRLCHVTDIAESADSARVKLCNCSDDGQHWLPLTACRAVDMDEATLRAFVAQALKLAPFLSK</sequence>
<accession>A0A0M0JP63</accession>
<comment type="caution">
    <text evidence="1">The sequence shown here is derived from an EMBL/GenBank/DDBJ whole genome shotgun (WGS) entry which is preliminary data.</text>
</comment>
<gene>
    <name evidence="1" type="ORF">Ctob_008343</name>
</gene>
<reference evidence="2" key="1">
    <citation type="journal article" date="2015" name="PLoS Genet.">
        <title>Genome Sequence and Transcriptome Analyses of Chrysochromulina tobin: Metabolic Tools for Enhanced Algal Fitness in the Prominent Order Prymnesiales (Haptophyceae).</title>
        <authorList>
            <person name="Hovde B.T."/>
            <person name="Deodato C.R."/>
            <person name="Hunsperger H.M."/>
            <person name="Ryken S.A."/>
            <person name="Yost W."/>
            <person name="Jha R.K."/>
            <person name="Patterson J."/>
            <person name="Monnat R.J. Jr."/>
            <person name="Barlow S.B."/>
            <person name="Starkenburg S.R."/>
            <person name="Cattolico R.A."/>
        </authorList>
    </citation>
    <scope>NUCLEOTIDE SEQUENCE</scope>
    <source>
        <strain evidence="2">CCMP291</strain>
    </source>
</reference>
<protein>
    <submittedName>
        <fullName evidence="1">Uncharacterized protein</fullName>
    </submittedName>
</protein>
<dbReference type="Proteomes" id="UP000037460">
    <property type="component" value="Unassembled WGS sequence"/>
</dbReference>
<evidence type="ECO:0000313" key="2">
    <source>
        <dbReference type="Proteomes" id="UP000037460"/>
    </source>
</evidence>
<organism evidence="1 2">
    <name type="scientific">Chrysochromulina tobinii</name>
    <dbReference type="NCBI Taxonomy" id="1460289"/>
    <lineage>
        <taxon>Eukaryota</taxon>
        <taxon>Haptista</taxon>
        <taxon>Haptophyta</taxon>
        <taxon>Prymnesiophyceae</taxon>
        <taxon>Prymnesiales</taxon>
        <taxon>Chrysochromulinaceae</taxon>
        <taxon>Chrysochromulina</taxon>
    </lineage>
</organism>
<keyword evidence="2" id="KW-1185">Reference proteome</keyword>
<evidence type="ECO:0000313" key="1">
    <source>
        <dbReference type="EMBL" id="KOO28285.1"/>
    </source>
</evidence>
<dbReference type="EMBL" id="JWZX01002591">
    <property type="protein sequence ID" value="KOO28285.1"/>
    <property type="molecule type" value="Genomic_DNA"/>
</dbReference>
<proteinExistence type="predicted"/>
<name>A0A0M0JP63_9EUKA</name>